<evidence type="ECO:0000256" key="2">
    <source>
        <dbReference type="ARBA" id="ARBA00022448"/>
    </source>
</evidence>
<reference evidence="6 7" key="1">
    <citation type="submission" date="2018-10" db="EMBL/GenBank/DDBJ databases">
        <title>Isolation, diversity and antibacterial activity of antinobacteria from the wheat rhizosphere soil.</title>
        <authorList>
            <person name="Sun T."/>
        </authorList>
    </citation>
    <scope>NUCLEOTIDE SEQUENCE [LARGE SCALE GENOMIC DNA]</scope>
    <source>
        <strain evidence="6 7">SJ-23</strain>
    </source>
</reference>
<dbReference type="SMART" id="SM00382">
    <property type="entry name" value="AAA"/>
    <property type="match status" value="1"/>
</dbReference>
<dbReference type="GO" id="GO:0005524">
    <property type="term" value="F:ATP binding"/>
    <property type="evidence" value="ECO:0007669"/>
    <property type="project" value="UniProtKB-KW"/>
</dbReference>
<keyword evidence="3" id="KW-0547">Nucleotide-binding</keyword>
<dbReference type="SUPFAM" id="SSF52540">
    <property type="entry name" value="P-loop containing nucleoside triphosphate hydrolases"/>
    <property type="match status" value="1"/>
</dbReference>
<keyword evidence="2" id="KW-0813">Transport</keyword>
<evidence type="ECO:0000313" key="7">
    <source>
        <dbReference type="Proteomes" id="UP000275048"/>
    </source>
</evidence>
<dbReference type="AlphaFoldDB" id="A0A3M8AJC9"/>
<evidence type="ECO:0000313" key="6">
    <source>
        <dbReference type="EMBL" id="RNB51314.1"/>
    </source>
</evidence>
<dbReference type="Pfam" id="PF00005">
    <property type="entry name" value="ABC_tran"/>
    <property type="match status" value="1"/>
</dbReference>
<dbReference type="PANTHER" id="PTHR43335">
    <property type="entry name" value="ABC TRANSPORTER, ATP-BINDING PROTEIN"/>
    <property type="match status" value="1"/>
</dbReference>
<feature type="domain" description="ABC transporter" evidence="5">
    <location>
        <begin position="12"/>
        <end position="243"/>
    </location>
</feature>
<evidence type="ECO:0000256" key="3">
    <source>
        <dbReference type="ARBA" id="ARBA00022741"/>
    </source>
</evidence>
<name>A0A3M8AJC9_9MICO</name>
<evidence type="ECO:0000259" key="5">
    <source>
        <dbReference type="PROSITE" id="PS50893"/>
    </source>
</evidence>
<sequence>MSAAVDSADLAIETHGLTKRFRTQVAVDGIDLAVPRGAVYGFLGPNGSGKTTTIRMLLGLVGATAGSARVLGDEMPRRLDAVLPRVGALVEGPAFSPYLSGEQNLRRFDAADRHAPSRTRDARVAAALDRVGLSHAARKKAHAYSLGMKQRLGLANALLMPRELLVLDEPTNGLDPQGTREVRALVRSLAADGTTVFVSSHLLAEVEQLCTHVGVMSAGRLVTQGTLEEFRSTGEERVEVLTADPGAARAVLVRLGLVVDGVAGTAGLETLLASAPRPAQGAGADDAALVTARLSGDSPAPDAIVAALVRDGVRVRGFAVRRTSLEQRFVELTGEGFDVVA</sequence>
<gene>
    <name evidence="6" type="ORF">EDM22_04605</name>
</gene>
<dbReference type="GO" id="GO:0016887">
    <property type="term" value="F:ATP hydrolysis activity"/>
    <property type="evidence" value="ECO:0007669"/>
    <property type="project" value="InterPro"/>
</dbReference>
<comment type="similarity">
    <text evidence="1">Belongs to the ABC transporter superfamily.</text>
</comment>
<dbReference type="InterPro" id="IPR017871">
    <property type="entry name" value="ABC_transporter-like_CS"/>
</dbReference>
<keyword evidence="7" id="KW-1185">Reference proteome</keyword>
<comment type="caution">
    <text evidence="6">The sequence shown here is derived from an EMBL/GenBank/DDBJ whole genome shotgun (WGS) entry which is preliminary data.</text>
</comment>
<accession>A0A3M8AJC9</accession>
<dbReference type="InterPro" id="IPR027417">
    <property type="entry name" value="P-loop_NTPase"/>
</dbReference>
<dbReference type="PROSITE" id="PS50893">
    <property type="entry name" value="ABC_TRANSPORTER_2"/>
    <property type="match status" value="1"/>
</dbReference>
<dbReference type="RefSeq" id="WP_122935883.1">
    <property type="nucleotide sequence ID" value="NZ_JBHSNT010000060.1"/>
</dbReference>
<evidence type="ECO:0000256" key="4">
    <source>
        <dbReference type="ARBA" id="ARBA00022840"/>
    </source>
</evidence>
<organism evidence="6 7">
    <name type="scientific">Agromyces tardus</name>
    <dbReference type="NCBI Taxonomy" id="2583849"/>
    <lineage>
        <taxon>Bacteria</taxon>
        <taxon>Bacillati</taxon>
        <taxon>Actinomycetota</taxon>
        <taxon>Actinomycetes</taxon>
        <taxon>Micrococcales</taxon>
        <taxon>Microbacteriaceae</taxon>
        <taxon>Agromyces</taxon>
    </lineage>
</organism>
<dbReference type="OrthoDB" id="9804819at2"/>
<dbReference type="EMBL" id="RHHB01000004">
    <property type="protein sequence ID" value="RNB51314.1"/>
    <property type="molecule type" value="Genomic_DNA"/>
</dbReference>
<dbReference type="PROSITE" id="PS00211">
    <property type="entry name" value="ABC_TRANSPORTER_1"/>
    <property type="match status" value="1"/>
</dbReference>
<dbReference type="PANTHER" id="PTHR43335:SF4">
    <property type="entry name" value="ABC TRANSPORTER, ATP-BINDING PROTEIN"/>
    <property type="match status" value="1"/>
</dbReference>
<dbReference type="Proteomes" id="UP000275048">
    <property type="component" value="Unassembled WGS sequence"/>
</dbReference>
<protein>
    <submittedName>
        <fullName evidence="6">ATP-binding cassette domain-containing protein</fullName>
    </submittedName>
</protein>
<dbReference type="InterPro" id="IPR003439">
    <property type="entry name" value="ABC_transporter-like_ATP-bd"/>
</dbReference>
<evidence type="ECO:0000256" key="1">
    <source>
        <dbReference type="ARBA" id="ARBA00005417"/>
    </source>
</evidence>
<proteinExistence type="inferred from homology"/>
<dbReference type="Gene3D" id="3.40.50.300">
    <property type="entry name" value="P-loop containing nucleotide triphosphate hydrolases"/>
    <property type="match status" value="1"/>
</dbReference>
<dbReference type="InterPro" id="IPR003593">
    <property type="entry name" value="AAA+_ATPase"/>
</dbReference>
<keyword evidence="4 6" id="KW-0067">ATP-binding</keyword>